<dbReference type="Gene3D" id="6.10.340.10">
    <property type="match status" value="1"/>
</dbReference>
<evidence type="ECO:0000259" key="16">
    <source>
        <dbReference type="PROSITE" id="PS50885"/>
    </source>
</evidence>
<gene>
    <name evidence="17" type="ORF">C7383_11337</name>
</gene>
<dbReference type="PANTHER" id="PTHR45528">
    <property type="entry name" value="SENSOR HISTIDINE KINASE CPXA"/>
    <property type="match status" value="1"/>
</dbReference>
<evidence type="ECO:0000256" key="1">
    <source>
        <dbReference type="ARBA" id="ARBA00000085"/>
    </source>
</evidence>
<name>A0AB73T059_9FIRM</name>
<accession>A0AB73T059</accession>
<dbReference type="InterPro" id="IPR036890">
    <property type="entry name" value="HATPase_C_sf"/>
</dbReference>
<dbReference type="Gene3D" id="1.10.287.130">
    <property type="match status" value="1"/>
</dbReference>
<dbReference type="Pfam" id="PF02518">
    <property type="entry name" value="HATPase_c"/>
    <property type="match status" value="1"/>
</dbReference>
<comment type="caution">
    <text evidence="17">The sequence shown here is derived from an EMBL/GenBank/DDBJ whole genome shotgun (WGS) entry which is preliminary data.</text>
</comment>
<evidence type="ECO:0000256" key="11">
    <source>
        <dbReference type="ARBA" id="ARBA00022989"/>
    </source>
</evidence>
<dbReference type="InterPro" id="IPR003660">
    <property type="entry name" value="HAMP_dom"/>
</dbReference>
<keyword evidence="4" id="KW-1003">Cell membrane</keyword>
<comment type="subcellular location">
    <subcellularLocation>
        <location evidence="2">Cell membrane</location>
        <topology evidence="2">Multi-pass membrane protein</topology>
    </subcellularLocation>
</comment>
<dbReference type="GO" id="GO:0005886">
    <property type="term" value="C:plasma membrane"/>
    <property type="evidence" value="ECO:0007669"/>
    <property type="project" value="UniProtKB-SubCell"/>
</dbReference>
<dbReference type="InterPro" id="IPR003661">
    <property type="entry name" value="HisK_dim/P_dom"/>
</dbReference>
<evidence type="ECO:0000259" key="15">
    <source>
        <dbReference type="PROSITE" id="PS50109"/>
    </source>
</evidence>
<dbReference type="PANTHER" id="PTHR45528:SF1">
    <property type="entry name" value="SENSOR HISTIDINE KINASE CPXA"/>
    <property type="match status" value="1"/>
</dbReference>
<keyword evidence="7 14" id="KW-0812">Transmembrane</keyword>
<keyword evidence="8" id="KW-0547">Nucleotide-binding</keyword>
<feature type="transmembrane region" description="Helical" evidence="14">
    <location>
        <begin position="15"/>
        <end position="38"/>
    </location>
</feature>
<dbReference type="CDD" id="cd06225">
    <property type="entry name" value="HAMP"/>
    <property type="match status" value="1"/>
</dbReference>
<evidence type="ECO:0000256" key="12">
    <source>
        <dbReference type="ARBA" id="ARBA00023012"/>
    </source>
</evidence>
<dbReference type="SUPFAM" id="SSF47384">
    <property type="entry name" value="Homodimeric domain of signal transducing histidine kinase"/>
    <property type="match status" value="1"/>
</dbReference>
<keyword evidence="18" id="KW-1185">Reference proteome</keyword>
<dbReference type="InterPro" id="IPR005467">
    <property type="entry name" value="His_kinase_dom"/>
</dbReference>
<keyword evidence="5" id="KW-0597">Phosphoprotein</keyword>
<dbReference type="Pfam" id="PF00512">
    <property type="entry name" value="HisKA"/>
    <property type="match status" value="1"/>
</dbReference>
<sequence>MRREMIKTKSLAARIWLILTALILGLILCISLIYLVVFQKVHEKTEGRNLMYLHNIMKNGEPQEQQIFEKSEFLKESDHFIWLGPEKQESNSPEYGTKYEMDTGPLREEFVKFAQGVVQGEMNGKLFKTSIQGRTYLIVISSVPQGYLISSAPLDFEFTILYIVLFVSCLFIFAGFFASKIIAKNIARPLKELEDFTSSIAAREFGPPVDVHREDETGRLACAMNKMQEDLRRADQEEKVFLQSISHDLKTPVMVIMSHAEAILDGVYIGSLKNTAQVIKDESARLARKINQLLYFNTLGYSLEYSDKSEEIDLGLLVSQTVSRIKVVNPDLDWDTETVPFFIRCDADKLTVAIENILDNAIRYADTRISVKLREGSLEIYNDGPSIPQEKLDRIFANMYKDKTGNFGLGLSISRKIFNYYGASVSVVNRTPGVSFMIRFSDENKISGKSGQ</sequence>
<keyword evidence="9 17" id="KW-0418">Kinase</keyword>
<evidence type="ECO:0000256" key="2">
    <source>
        <dbReference type="ARBA" id="ARBA00004651"/>
    </source>
</evidence>
<evidence type="ECO:0000313" key="18">
    <source>
        <dbReference type="Proteomes" id="UP000245412"/>
    </source>
</evidence>
<evidence type="ECO:0000256" key="14">
    <source>
        <dbReference type="SAM" id="Phobius"/>
    </source>
</evidence>
<organism evidence="17 18">
    <name type="scientific">Murimonas intestini</name>
    <dbReference type="NCBI Taxonomy" id="1337051"/>
    <lineage>
        <taxon>Bacteria</taxon>
        <taxon>Bacillati</taxon>
        <taxon>Bacillota</taxon>
        <taxon>Clostridia</taxon>
        <taxon>Lachnospirales</taxon>
        <taxon>Lachnospiraceae</taxon>
        <taxon>Murimonas</taxon>
    </lineage>
</organism>
<dbReference type="EMBL" id="QGGY01000013">
    <property type="protein sequence ID" value="PWJ73252.1"/>
    <property type="molecule type" value="Genomic_DNA"/>
</dbReference>
<evidence type="ECO:0000313" key="17">
    <source>
        <dbReference type="EMBL" id="PWJ73252.1"/>
    </source>
</evidence>
<dbReference type="SMART" id="SM00388">
    <property type="entry name" value="HisKA"/>
    <property type="match status" value="1"/>
</dbReference>
<evidence type="ECO:0000256" key="4">
    <source>
        <dbReference type="ARBA" id="ARBA00022475"/>
    </source>
</evidence>
<evidence type="ECO:0000256" key="6">
    <source>
        <dbReference type="ARBA" id="ARBA00022679"/>
    </source>
</evidence>
<dbReference type="PROSITE" id="PS50885">
    <property type="entry name" value="HAMP"/>
    <property type="match status" value="1"/>
</dbReference>
<keyword evidence="12" id="KW-0902">Two-component regulatory system</keyword>
<dbReference type="InterPro" id="IPR050398">
    <property type="entry name" value="HssS/ArlS-like"/>
</dbReference>
<keyword evidence="10" id="KW-0067">ATP-binding</keyword>
<dbReference type="AlphaFoldDB" id="A0AB73T059"/>
<dbReference type="SMART" id="SM00387">
    <property type="entry name" value="HATPase_c"/>
    <property type="match status" value="1"/>
</dbReference>
<dbReference type="InterPro" id="IPR036097">
    <property type="entry name" value="HisK_dim/P_sf"/>
</dbReference>
<feature type="transmembrane region" description="Helical" evidence="14">
    <location>
        <begin position="160"/>
        <end position="183"/>
    </location>
</feature>
<dbReference type="Gene3D" id="3.30.565.10">
    <property type="entry name" value="Histidine kinase-like ATPase, C-terminal domain"/>
    <property type="match status" value="1"/>
</dbReference>
<reference evidence="17 18" key="1">
    <citation type="submission" date="2018-05" db="EMBL/GenBank/DDBJ databases">
        <authorList>
            <person name="Goeker M."/>
            <person name="Huntemann M."/>
            <person name="Clum A."/>
            <person name="Pillay M."/>
            <person name="Palaniappan K."/>
            <person name="Varghese N."/>
            <person name="Mikhailova N."/>
            <person name="Stamatis D."/>
            <person name="Reddy T."/>
            <person name="Daum C."/>
            <person name="Shapiro N."/>
            <person name="Ivanova N."/>
            <person name="Kyrpides N."/>
            <person name="Woyke T."/>
        </authorList>
    </citation>
    <scope>NUCLEOTIDE SEQUENCE [LARGE SCALE GENOMIC DNA]</scope>
    <source>
        <strain evidence="17 18">DSM 26524</strain>
    </source>
</reference>
<dbReference type="GO" id="GO:0005524">
    <property type="term" value="F:ATP binding"/>
    <property type="evidence" value="ECO:0007669"/>
    <property type="project" value="UniProtKB-KW"/>
</dbReference>
<dbReference type="GO" id="GO:0000155">
    <property type="term" value="F:phosphorelay sensor kinase activity"/>
    <property type="evidence" value="ECO:0007669"/>
    <property type="project" value="InterPro"/>
</dbReference>
<dbReference type="Pfam" id="PF00672">
    <property type="entry name" value="HAMP"/>
    <property type="match status" value="1"/>
</dbReference>
<dbReference type="EC" id="2.7.13.3" evidence="3"/>
<feature type="domain" description="HAMP" evidence="16">
    <location>
        <begin position="184"/>
        <end position="236"/>
    </location>
</feature>
<dbReference type="InterPro" id="IPR003594">
    <property type="entry name" value="HATPase_dom"/>
</dbReference>
<evidence type="ECO:0000256" key="3">
    <source>
        <dbReference type="ARBA" id="ARBA00012438"/>
    </source>
</evidence>
<feature type="domain" description="Histidine kinase" evidence="15">
    <location>
        <begin position="244"/>
        <end position="444"/>
    </location>
</feature>
<keyword evidence="11 14" id="KW-1133">Transmembrane helix</keyword>
<dbReference type="SUPFAM" id="SSF158472">
    <property type="entry name" value="HAMP domain-like"/>
    <property type="match status" value="1"/>
</dbReference>
<comment type="catalytic activity">
    <reaction evidence="1">
        <text>ATP + protein L-histidine = ADP + protein N-phospho-L-histidine.</text>
        <dbReference type="EC" id="2.7.13.3"/>
    </reaction>
</comment>
<evidence type="ECO:0000256" key="8">
    <source>
        <dbReference type="ARBA" id="ARBA00022741"/>
    </source>
</evidence>
<protein>
    <recommendedName>
        <fullName evidence="3">histidine kinase</fullName>
        <ecNumber evidence="3">2.7.13.3</ecNumber>
    </recommendedName>
</protein>
<keyword evidence="13 14" id="KW-0472">Membrane</keyword>
<evidence type="ECO:0000256" key="9">
    <source>
        <dbReference type="ARBA" id="ARBA00022777"/>
    </source>
</evidence>
<dbReference type="CDD" id="cd00075">
    <property type="entry name" value="HATPase"/>
    <property type="match status" value="1"/>
</dbReference>
<dbReference type="PROSITE" id="PS50109">
    <property type="entry name" value="HIS_KIN"/>
    <property type="match status" value="1"/>
</dbReference>
<dbReference type="SMART" id="SM00304">
    <property type="entry name" value="HAMP"/>
    <property type="match status" value="1"/>
</dbReference>
<evidence type="ECO:0000256" key="10">
    <source>
        <dbReference type="ARBA" id="ARBA00022840"/>
    </source>
</evidence>
<evidence type="ECO:0000256" key="13">
    <source>
        <dbReference type="ARBA" id="ARBA00023136"/>
    </source>
</evidence>
<evidence type="ECO:0000256" key="7">
    <source>
        <dbReference type="ARBA" id="ARBA00022692"/>
    </source>
</evidence>
<evidence type="ECO:0000256" key="5">
    <source>
        <dbReference type="ARBA" id="ARBA00022553"/>
    </source>
</evidence>
<proteinExistence type="predicted"/>
<dbReference type="Proteomes" id="UP000245412">
    <property type="component" value="Unassembled WGS sequence"/>
</dbReference>
<keyword evidence="6" id="KW-0808">Transferase</keyword>
<dbReference type="CDD" id="cd00082">
    <property type="entry name" value="HisKA"/>
    <property type="match status" value="1"/>
</dbReference>
<dbReference type="SUPFAM" id="SSF55874">
    <property type="entry name" value="ATPase domain of HSP90 chaperone/DNA topoisomerase II/histidine kinase"/>
    <property type="match status" value="1"/>
</dbReference>
<dbReference type="RefSeq" id="WP_109747793.1">
    <property type="nucleotide sequence ID" value="NZ_JANKBI010000026.1"/>
</dbReference>